<evidence type="ECO:0000256" key="2">
    <source>
        <dbReference type="RuleBase" id="RU003616"/>
    </source>
</evidence>
<feature type="domain" description="SHSP" evidence="4">
    <location>
        <begin position="39"/>
        <end position="151"/>
    </location>
</feature>
<feature type="region of interest" description="Disordered" evidence="3">
    <location>
        <begin position="23"/>
        <end position="44"/>
    </location>
</feature>
<evidence type="ECO:0000313" key="5">
    <source>
        <dbReference type="EMBL" id="PIR47105.1"/>
    </source>
</evidence>
<evidence type="ECO:0000256" key="3">
    <source>
        <dbReference type="SAM" id="MobiDB-lite"/>
    </source>
</evidence>
<dbReference type="PROSITE" id="PS01031">
    <property type="entry name" value="SHSP"/>
    <property type="match status" value="1"/>
</dbReference>
<dbReference type="SUPFAM" id="SSF49764">
    <property type="entry name" value="HSP20-like chaperones"/>
    <property type="match status" value="1"/>
</dbReference>
<dbReference type="InterPro" id="IPR008978">
    <property type="entry name" value="HSP20-like_chaperone"/>
</dbReference>
<dbReference type="Gene3D" id="2.60.40.790">
    <property type="match status" value="1"/>
</dbReference>
<dbReference type="AlphaFoldDB" id="A0A2H0RMX8"/>
<dbReference type="Proteomes" id="UP000230833">
    <property type="component" value="Unassembled WGS sequence"/>
</dbReference>
<dbReference type="PANTHER" id="PTHR11527">
    <property type="entry name" value="HEAT-SHOCK PROTEIN 20 FAMILY MEMBER"/>
    <property type="match status" value="1"/>
</dbReference>
<evidence type="ECO:0000313" key="6">
    <source>
        <dbReference type="Proteomes" id="UP000230833"/>
    </source>
</evidence>
<accession>A0A2H0RMX8</accession>
<reference evidence="5 6" key="1">
    <citation type="submission" date="2017-09" db="EMBL/GenBank/DDBJ databases">
        <title>Depth-based differentiation of microbial function through sediment-hosted aquifers and enrichment of novel symbionts in the deep terrestrial subsurface.</title>
        <authorList>
            <person name="Probst A.J."/>
            <person name="Ladd B."/>
            <person name="Jarett J.K."/>
            <person name="Geller-Mcgrath D.E."/>
            <person name="Sieber C.M."/>
            <person name="Emerson J.B."/>
            <person name="Anantharaman K."/>
            <person name="Thomas B.C."/>
            <person name="Malmstrom R."/>
            <person name="Stieglmeier M."/>
            <person name="Klingl A."/>
            <person name="Woyke T."/>
            <person name="Ryan C.M."/>
            <person name="Banfield J.F."/>
        </authorList>
    </citation>
    <scope>NUCLEOTIDE SEQUENCE [LARGE SCALE GENOMIC DNA]</scope>
    <source>
        <strain evidence="5">CG10_big_fil_rev_8_21_14_0_10_45_14</strain>
    </source>
</reference>
<organism evidence="5 6">
    <name type="scientific">Candidatus Vogelbacteria bacterium CG10_big_fil_rev_8_21_14_0_10_45_14</name>
    <dbReference type="NCBI Taxonomy" id="1975042"/>
    <lineage>
        <taxon>Bacteria</taxon>
        <taxon>Candidatus Vogeliibacteriota</taxon>
    </lineage>
</organism>
<dbReference type="Pfam" id="PF00011">
    <property type="entry name" value="HSP20"/>
    <property type="match status" value="1"/>
</dbReference>
<comment type="similarity">
    <text evidence="1 2">Belongs to the small heat shock protein (HSP20) family.</text>
</comment>
<gene>
    <name evidence="5" type="ORF">COV07_00740</name>
</gene>
<evidence type="ECO:0000259" key="4">
    <source>
        <dbReference type="PROSITE" id="PS01031"/>
    </source>
</evidence>
<evidence type="ECO:0000256" key="1">
    <source>
        <dbReference type="PROSITE-ProRule" id="PRU00285"/>
    </source>
</evidence>
<sequence length="151" mass="17233">MSLKRRSFFEKLTGSVHVDDDDDLIPVEINGDDAESDTGEEEDGELSIDMYQTNTDIILRAVIAGCRPEDVEVDIARDSVRIKGERHEKHEVHEDDYYHRELYWGSFTRTIKLPAEVEPQDAEAVEKHGILTLKLPKIDKARRATVKVKTA</sequence>
<name>A0A2H0RMX8_9BACT</name>
<proteinExistence type="inferred from homology"/>
<protein>
    <recommendedName>
        <fullName evidence="4">SHSP domain-containing protein</fullName>
    </recommendedName>
</protein>
<dbReference type="InterPro" id="IPR031107">
    <property type="entry name" value="Small_HSP"/>
</dbReference>
<dbReference type="CDD" id="cd06464">
    <property type="entry name" value="ACD_sHsps-like"/>
    <property type="match status" value="1"/>
</dbReference>
<dbReference type="InterPro" id="IPR002068">
    <property type="entry name" value="A-crystallin/Hsp20_dom"/>
</dbReference>
<dbReference type="EMBL" id="PCYL01000006">
    <property type="protein sequence ID" value="PIR47105.1"/>
    <property type="molecule type" value="Genomic_DNA"/>
</dbReference>
<comment type="caution">
    <text evidence="5">The sequence shown here is derived from an EMBL/GenBank/DDBJ whole genome shotgun (WGS) entry which is preliminary data.</text>
</comment>